<protein>
    <recommendedName>
        <fullName evidence="10">L-arabinitol 4-dehydrogenase</fullName>
        <ecNumber evidence="9">1.1.1.12</ecNumber>
    </recommendedName>
</protein>
<evidence type="ECO:0000256" key="11">
    <source>
        <dbReference type="ARBA" id="ARBA00049317"/>
    </source>
</evidence>
<accession>R8BDD2</accession>
<evidence type="ECO:0000259" key="13">
    <source>
        <dbReference type="SMART" id="SM00829"/>
    </source>
</evidence>
<keyword evidence="15" id="KW-1185">Reference proteome</keyword>
<comment type="catalytic activity">
    <reaction evidence="11">
        <text>L-arabinitol + NAD(+) = L-xylulose + NADH + H(+)</text>
        <dbReference type="Rhea" id="RHEA:16381"/>
        <dbReference type="ChEBI" id="CHEBI:15378"/>
        <dbReference type="ChEBI" id="CHEBI:17399"/>
        <dbReference type="ChEBI" id="CHEBI:18403"/>
        <dbReference type="ChEBI" id="CHEBI:57540"/>
        <dbReference type="ChEBI" id="CHEBI:57945"/>
        <dbReference type="EC" id="1.1.1.12"/>
    </reaction>
</comment>
<dbReference type="EC" id="1.1.1.12" evidence="9"/>
<name>R8BDD2_PHAM7</name>
<dbReference type="eggNOG" id="KOG0024">
    <property type="taxonomic scope" value="Eukaryota"/>
</dbReference>
<evidence type="ECO:0000256" key="4">
    <source>
        <dbReference type="ARBA" id="ARBA00022833"/>
    </source>
</evidence>
<dbReference type="HOGENOM" id="CLU_026673_11_5_1"/>
<dbReference type="Pfam" id="PF08240">
    <property type="entry name" value="ADH_N"/>
    <property type="match status" value="1"/>
</dbReference>
<feature type="domain" description="Enoyl reductase (ER)" evidence="13">
    <location>
        <begin position="16"/>
        <end position="333"/>
    </location>
</feature>
<evidence type="ECO:0000256" key="5">
    <source>
        <dbReference type="ARBA" id="ARBA00022935"/>
    </source>
</evidence>
<comment type="pathway">
    <text evidence="8">Carbohydrate degradation; L-arabinose degradation via L-arabinitol; D-xylulose 5-phosphate from L-arabinose (fungal route): step 2/5.</text>
</comment>
<keyword evidence="5" id="KW-0119">Carbohydrate metabolism</keyword>
<evidence type="ECO:0000313" key="14">
    <source>
        <dbReference type="EMBL" id="EON97311.1"/>
    </source>
</evidence>
<sequence length="337" mass="36333">MDILQKKPVNHAIHTSPANDLRLVEREVPSIGPNDCLVHVRASGICGSDVHFWKHGRIGPMIVTGDNGLGHESSGVVLKVGEAVTRFKPGQYNACPDVVFFSTPPYHGVLRRYHAHPEAWLHKLPDHVSFEEGSLVEPLSVALAGIDRSGLRLADPLVICGAGPIGLTTLLAANAAGAEPIVITDIDQTRLTKAKELVPRARPVLVEKGVDEQGVAAKIVQALGQQAKLVIECTGVESSIHAGIYATRFGGAVFVIGVGKDFQNIPFMHLSANEIDLKFQYRYHDTYPRAISLVAAGIIDLKPLVTHRFKLEDGVDAFKVASTPGARAIKVQILDDE</sequence>
<dbReference type="CDD" id="cd05285">
    <property type="entry name" value="sorbitol_DH"/>
    <property type="match status" value="1"/>
</dbReference>
<dbReference type="GO" id="GO:0008270">
    <property type="term" value="F:zinc ion binding"/>
    <property type="evidence" value="ECO:0007669"/>
    <property type="project" value="InterPro"/>
</dbReference>
<dbReference type="InterPro" id="IPR036291">
    <property type="entry name" value="NAD(P)-bd_dom_sf"/>
</dbReference>
<dbReference type="FunFam" id="3.40.50.720:FF:000068">
    <property type="entry name" value="Sorbitol dehydrogenase"/>
    <property type="match status" value="1"/>
</dbReference>
<keyword evidence="3 12" id="KW-0479">Metal-binding</keyword>
<dbReference type="InterPro" id="IPR020843">
    <property type="entry name" value="ER"/>
</dbReference>
<proteinExistence type="inferred from homology"/>
<evidence type="ECO:0000256" key="7">
    <source>
        <dbReference type="ARBA" id="ARBA00023027"/>
    </source>
</evidence>
<dbReference type="GO" id="GO:0019568">
    <property type="term" value="P:arabinose catabolic process"/>
    <property type="evidence" value="ECO:0007669"/>
    <property type="project" value="UniProtKB-KW"/>
</dbReference>
<keyword evidence="7" id="KW-0520">NAD</keyword>
<evidence type="ECO:0000256" key="1">
    <source>
        <dbReference type="ARBA" id="ARBA00001947"/>
    </source>
</evidence>
<dbReference type="Gene3D" id="3.40.50.720">
    <property type="entry name" value="NAD(P)-binding Rossmann-like Domain"/>
    <property type="match status" value="1"/>
</dbReference>
<dbReference type="InterPro" id="IPR011032">
    <property type="entry name" value="GroES-like_sf"/>
</dbReference>
<organism evidence="14 15">
    <name type="scientific">Phaeoacremonium minimum (strain UCR-PA7)</name>
    <name type="common">Esca disease fungus</name>
    <name type="synonym">Togninia minima</name>
    <dbReference type="NCBI Taxonomy" id="1286976"/>
    <lineage>
        <taxon>Eukaryota</taxon>
        <taxon>Fungi</taxon>
        <taxon>Dikarya</taxon>
        <taxon>Ascomycota</taxon>
        <taxon>Pezizomycotina</taxon>
        <taxon>Sordariomycetes</taxon>
        <taxon>Sordariomycetidae</taxon>
        <taxon>Togniniales</taxon>
        <taxon>Togniniaceae</taxon>
        <taxon>Phaeoacremonium</taxon>
    </lineage>
</organism>
<keyword evidence="6" id="KW-0560">Oxidoreductase</keyword>
<dbReference type="GO" id="GO:0003939">
    <property type="term" value="F:L-iditol 2-dehydrogenase (NAD+) activity"/>
    <property type="evidence" value="ECO:0007669"/>
    <property type="project" value="TreeGrafter"/>
</dbReference>
<dbReference type="SMART" id="SM00829">
    <property type="entry name" value="PKS_ER"/>
    <property type="match status" value="1"/>
</dbReference>
<dbReference type="PANTHER" id="PTHR43161">
    <property type="entry name" value="SORBITOL DEHYDROGENASE"/>
    <property type="match status" value="1"/>
</dbReference>
<dbReference type="OrthoDB" id="2148442at2759"/>
<comment type="similarity">
    <text evidence="2 12">Belongs to the zinc-containing alcohol dehydrogenase family.</text>
</comment>
<comment type="cofactor">
    <cofactor evidence="1 12">
        <name>Zn(2+)</name>
        <dbReference type="ChEBI" id="CHEBI:29105"/>
    </cofactor>
</comment>
<evidence type="ECO:0000256" key="9">
    <source>
        <dbReference type="ARBA" id="ARBA00038954"/>
    </source>
</evidence>
<dbReference type="GeneID" id="19327913"/>
<dbReference type="GO" id="GO:0006062">
    <property type="term" value="P:sorbitol catabolic process"/>
    <property type="evidence" value="ECO:0007669"/>
    <property type="project" value="TreeGrafter"/>
</dbReference>
<evidence type="ECO:0000313" key="15">
    <source>
        <dbReference type="Proteomes" id="UP000014074"/>
    </source>
</evidence>
<dbReference type="InterPro" id="IPR013154">
    <property type="entry name" value="ADH-like_N"/>
</dbReference>
<dbReference type="Gene3D" id="3.90.180.10">
    <property type="entry name" value="Medium-chain alcohol dehydrogenases, catalytic domain"/>
    <property type="match status" value="1"/>
</dbReference>
<evidence type="ECO:0000256" key="3">
    <source>
        <dbReference type="ARBA" id="ARBA00022723"/>
    </source>
</evidence>
<gene>
    <name evidence="14" type="ORF">UCRPA7_7179</name>
</gene>
<dbReference type="Pfam" id="PF00107">
    <property type="entry name" value="ADH_zinc_N"/>
    <property type="match status" value="1"/>
</dbReference>
<dbReference type="EMBL" id="KB933271">
    <property type="protein sequence ID" value="EON97311.1"/>
    <property type="molecule type" value="Genomic_DNA"/>
</dbReference>
<keyword evidence="5" id="KW-0054">Arabinose catabolism</keyword>
<dbReference type="PANTHER" id="PTHR43161:SF13">
    <property type="entry name" value="D-XYLULOSE REDUCTASE"/>
    <property type="match status" value="1"/>
</dbReference>
<dbReference type="RefSeq" id="XP_007917906.1">
    <property type="nucleotide sequence ID" value="XM_007919715.1"/>
</dbReference>
<evidence type="ECO:0000256" key="2">
    <source>
        <dbReference type="ARBA" id="ARBA00008072"/>
    </source>
</evidence>
<evidence type="ECO:0000256" key="12">
    <source>
        <dbReference type="RuleBase" id="RU361277"/>
    </source>
</evidence>
<dbReference type="SUPFAM" id="SSF50129">
    <property type="entry name" value="GroES-like"/>
    <property type="match status" value="1"/>
</dbReference>
<dbReference type="KEGG" id="tmn:UCRPA7_7179"/>
<dbReference type="AlphaFoldDB" id="R8BDD2"/>
<dbReference type="PROSITE" id="PS00059">
    <property type="entry name" value="ADH_ZINC"/>
    <property type="match status" value="1"/>
</dbReference>
<evidence type="ECO:0000256" key="10">
    <source>
        <dbReference type="ARBA" id="ARBA00039783"/>
    </source>
</evidence>
<dbReference type="Proteomes" id="UP000014074">
    <property type="component" value="Unassembled WGS sequence"/>
</dbReference>
<dbReference type="InterPro" id="IPR045306">
    <property type="entry name" value="SDH-like"/>
</dbReference>
<dbReference type="InterPro" id="IPR002328">
    <property type="entry name" value="ADH_Zn_CS"/>
</dbReference>
<dbReference type="GO" id="GO:0050019">
    <property type="term" value="F:L-arabinitol 4-dehydrogenase activity"/>
    <property type="evidence" value="ECO:0007669"/>
    <property type="project" value="UniProtKB-EC"/>
</dbReference>
<reference evidence="15" key="1">
    <citation type="journal article" date="2013" name="Genome Announc.">
        <title>Draft genome sequence of the ascomycete Phaeoacremonium aleophilum strain UCR-PA7, a causal agent of the esca disease complex in grapevines.</title>
        <authorList>
            <person name="Blanco-Ulate B."/>
            <person name="Rolshausen P."/>
            <person name="Cantu D."/>
        </authorList>
    </citation>
    <scope>NUCLEOTIDE SEQUENCE [LARGE SCALE GENOMIC DNA]</scope>
    <source>
        <strain evidence="15">UCR-PA7</strain>
    </source>
</reference>
<dbReference type="InterPro" id="IPR013149">
    <property type="entry name" value="ADH-like_C"/>
</dbReference>
<evidence type="ECO:0000256" key="8">
    <source>
        <dbReference type="ARBA" id="ARBA00037881"/>
    </source>
</evidence>
<evidence type="ECO:0000256" key="6">
    <source>
        <dbReference type="ARBA" id="ARBA00023002"/>
    </source>
</evidence>
<dbReference type="SUPFAM" id="SSF51735">
    <property type="entry name" value="NAD(P)-binding Rossmann-fold domains"/>
    <property type="match status" value="1"/>
</dbReference>
<keyword evidence="4 12" id="KW-0862">Zinc</keyword>